<accession>A0A6J5F9G3</accession>
<dbReference type="Proteomes" id="UP000494363">
    <property type="component" value="Unassembled WGS sequence"/>
</dbReference>
<keyword evidence="1" id="KW-0812">Transmembrane</keyword>
<feature type="transmembrane region" description="Helical" evidence="1">
    <location>
        <begin position="33"/>
        <end position="52"/>
    </location>
</feature>
<keyword evidence="1" id="KW-0472">Membrane</keyword>
<sequence length="83" mass="9092">MNILSGCRILHHPAVIGITIYLAEVLTRTDNSLAAALLVIAAMLVSRSIICLRRLFMIGARNRDVHTWDTVAPIRGKTSGPRV</sequence>
<dbReference type="AlphaFoldDB" id="A0A6J5F9G3"/>
<evidence type="ECO:0000313" key="3">
    <source>
        <dbReference type="Proteomes" id="UP000494363"/>
    </source>
</evidence>
<protein>
    <submittedName>
        <fullName evidence="2">Uncharacterized protein</fullName>
    </submittedName>
</protein>
<reference evidence="2 3" key="1">
    <citation type="submission" date="2020-04" db="EMBL/GenBank/DDBJ databases">
        <authorList>
            <person name="De Canck E."/>
        </authorList>
    </citation>
    <scope>NUCLEOTIDE SEQUENCE [LARGE SCALE GENOMIC DNA]</scope>
    <source>
        <strain evidence="2 3">LMG 29542</strain>
    </source>
</reference>
<organism evidence="2 3">
    <name type="scientific">Paraburkholderia humisilvae</name>
    <dbReference type="NCBI Taxonomy" id="627669"/>
    <lineage>
        <taxon>Bacteria</taxon>
        <taxon>Pseudomonadati</taxon>
        <taxon>Pseudomonadota</taxon>
        <taxon>Betaproteobacteria</taxon>
        <taxon>Burkholderiales</taxon>
        <taxon>Burkholderiaceae</taxon>
        <taxon>Paraburkholderia</taxon>
    </lineage>
</organism>
<gene>
    <name evidence="2" type="ORF">LMG29542_07808</name>
</gene>
<evidence type="ECO:0000256" key="1">
    <source>
        <dbReference type="SAM" id="Phobius"/>
    </source>
</evidence>
<dbReference type="EMBL" id="CADIKH010000116">
    <property type="protein sequence ID" value="CAB3774431.1"/>
    <property type="molecule type" value="Genomic_DNA"/>
</dbReference>
<evidence type="ECO:0000313" key="2">
    <source>
        <dbReference type="EMBL" id="CAB3774431.1"/>
    </source>
</evidence>
<keyword evidence="3" id="KW-1185">Reference proteome</keyword>
<name>A0A6J5F9G3_9BURK</name>
<proteinExistence type="predicted"/>
<keyword evidence="1" id="KW-1133">Transmembrane helix</keyword>
<dbReference type="RefSeq" id="WP_175233019.1">
    <property type="nucleotide sequence ID" value="NZ_CADIKH010000116.1"/>
</dbReference>